<dbReference type="SUPFAM" id="SSF101874">
    <property type="entry name" value="YceI-like"/>
    <property type="match status" value="1"/>
</dbReference>
<dbReference type="EMBL" id="BAABJX010000020">
    <property type="protein sequence ID" value="GAA4829101.1"/>
    <property type="molecule type" value="Genomic_DNA"/>
</dbReference>
<protein>
    <recommendedName>
        <fullName evidence="1">Lipid/polyisoprenoid-binding YceI-like domain-containing protein</fullName>
    </recommendedName>
</protein>
<gene>
    <name evidence="2" type="ORF">GCM10023331_12820</name>
</gene>
<proteinExistence type="predicted"/>
<dbReference type="RefSeq" id="WP_345370215.1">
    <property type="nucleotide sequence ID" value="NZ_BAABJX010000020.1"/>
</dbReference>
<dbReference type="SMART" id="SM00867">
    <property type="entry name" value="YceI"/>
    <property type="match status" value="1"/>
</dbReference>
<evidence type="ECO:0000313" key="3">
    <source>
        <dbReference type="Proteomes" id="UP001500298"/>
    </source>
</evidence>
<dbReference type="Pfam" id="PF04264">
    <property type="entry name" value="YceI"/>
    <property type="match status" value="1"/>
</dbReference>
<evidence type="ECO:0000313" key="2">
    <source>
        <dbReference type="EMBL" id="GAA4829101.1"/>
    </source>
</evidence>
<keyword evidence="3" id="KW-1185">Reference proteome</keyword>
<dbReference type="InterPro" id="IPR036761">
    <property type="entry name" value="TTHA0802/YceI-like_sf"/>
</dbReference>
<feature type="domain" description="Lipid/polyisoprenoid-binding YceI-like" evidence="1">
    <location>
        <begin position="46"/>
        <end position="179"/>
    </location>
</feature>
<dbReference type="Proteomes" id="UP001500298">
    <property type="component" value="Unassembled WGS sequence"/>
</dbReference>
<reference evidence="3" key="1">
    <citation type="journal article" date="2019" name="Int. J. Syst. Evol. Microbiol.">
        <title>The Global Catalogue of Microorganisms (GCM) 10K type strain sequencing project: providing services to taxonomists for standard genome sequencing and annotation.</title>
        <authorList>
            <consortium name="The Broad Institute Genomics Platform"/>
            <consortium name="The Broad Institute Genome Sequencing Center for Infectious Disease"/>
            <person name="Wu L."/>
            <person name="Ma J."/>
        </authorList>
    </citation>
    <scope>NUCLEOTIDE SEQUENCE [LARGE SCALE GENOMIC DNA]</scope>
    <source>
        <strain evidence="3">JCM 18326</strain>
    </source>
</reference>
<dbReference type="InterPro" id="IPR007372">
    <property type="entry name" value="Lipid/polyisoprenoid-bd_YceI"/>
</dbReference>
<comment type="caution">
    <text evidence="2">The sequence shown here is derived from an EMBL/GenBank/DDBJ whole genome shotgun (WGS) entry which is preliminary data.</text>
</comment>
<evidence type="ECO:0000259" key="1">
    <source>
        <dbReference type="SMART" id="SM00867"/>
    </source>
</evidence>
<dbReference type="PANTHER" id="PTHR34406:SF1">
    <property type="entry name" value="PROTEIN YCEI"/>
    <property type="match status" value="1"/>
</dbReference>
<accession>A0ABP9D9S8</accession>
<organism evidence="2 3">
    <name type="scientific">Algivirga pacifica</name>
    <dbReference type="NCBI Taxonomy" id="1162670"/>
    <lineage>
        <taxon>Bacteria</taxon>
        <taxon>Pseudomonadati</taxon>
        <taxon>Bacteroidota</taxon>
        <taxon>Cytophagia</taxon>
        <taxon>Cytophagales</taxon>
        <taxon>Flammeovirgaceae</taxon>
        <taxon>Algivirga</taxon>
    </lineage>
</organism>
<sequence length="183" mass="20513">MRKIIGQIILYTLLLSTLQVMGQEEIKRIVLDNQEIKIQGTSTLHDWESDCTQSQITIAAAFQENRFIRFDKIEVSIPVKGIKSGKGLMDKNTYDALKADQYSDITFVYTSRTEHGIQGTLTIAGISKPIIIKAKQEGNVFQGSYTFKMSDYGITPPTVMMGTIKTGDEIKIVYKVTLPVNQL</sequence>
<dbReference type="PANTHER" id="PTHR34406">
    <property type="entry name" value="PROTEIN YCEI"/>
    <property type="match status" value="1"/>
</dbReference>
<name>A0ABP9D9S8_9BACT</name>
<dbReference type="Gene3D" id="2.40.128.110">
    <property type="entry name" value="Lipid/polyisoprenoid-binding, YceI-like"/>
    <property type="match status" value="1"/>
</dbReference>